<dbReference type="PANTHER" id="PTHR46288:SF27">
    <property type="entry name" value="CYSTEINE_HISTIDINE-RICH C1 DOMAIN FAMILY PROTEIN"/>
    <property type="match status" value="1"/>
</dbReference>
<dbReference type="OrthoDB" id="1884766at2759"/>
<dbReference type="Proteomes" id="UP000241394">
    <property type="component" value="Chromosome LG8"/>
</dbReference>
<dbReference type="EMBL" id="NKQK01000008">
    <property type="protein sequence ID" value="PSS24411.1"/>
    <property type="molecule type" value="Genomic_DNA"/>
</dbReference>
<feature type="region of interest" description="Disordered" evidence="1">
    <location>
        <begin position="115"/>
        <end position="160"/>
    </location>
</feature>
<feature type="compositionally biased region" description="Pro residues" evidence="1">
    <location>
        <begin position="132"/>
        <end position="149"/>
    </location>
</feature>
<gene>
    <name evidence="2" type="ORF">CEY00_Acc33633</name>
</gene>
<evidence type="ECO:0000313" key="2">
    <source>
        <dbReference type="EMBL" id="PSS24411.1"/>
    </source>
</evidence>
<sequence length="439" mass="49974">MEPQKLISDENLFNEIQTFVEWHPAKSHLYYFAHEHPMTFYHEKFADKDSSTALNPPEKKDELCCHGCSNPIEHAIYGCSKTDACGIFFHKACAELPGKINHQCHKSHPLTLVQDPSLNPPLVPATQDPKRNPPFVPDPQDPRRNPPLVPATQDPSQNPPLIPVPEISKRKCSGCNLPIFRAATYACNEESCKDAILFHKSCLELPPMIRHSKHPSHYLWLNYEFADSSSTFNCTICSEDHKGINYQCERCDYYQCIRCIVKGATTNTAAAANTSSSISDGSTQGHILTFHREQTSDCQEDDCLFCSQGLSSQSILRCKECDFSLDIHCVLPFTMSVMPPTFQSKFHRHCLTLTNYFAESYKSTCWQDCDLCDEFISPTLSFYYCAQCEFADDLTCALREDRARNLHRARLTFSYKFFLAKYTFVKFQEIELGVCIELG</sequence>
<dbReference type="InterPro" id="IPR046349">
    <property type="entry name" value="C1-like_sf"/>
</dbReference>
<protein>
    <submittedName>
        <fullName evidence="2">Vegetative cell wall protein like</fullName>
    </submittedName>
</protein>
<organism evidence="2 3">
    <name type="scientific">Actinidia chinensis var. chinensis</name>
    <name type="common">Chinese soft-hair kiwi</name>
    <dbReference type="NCBI Taxonomy" id="1590841"/>
    <lineage>
        <taxon>Eukaryota</taxon>
        <taxon>Viridiplantae</taxon>
        <taxon>Streptophyta</taxon>
        <taxon>Embryophyta</taxon>
        <taxon>Tracheophyta</taxon>
        <taxon>Spermatophyta</taxon>
        <taxon>Magnoliopsida</taxon>
        <taxon>eudicotyledons</taxon>
        <taxon>Gunneridae</taxon>
        <taxon>Pentapetalae</taxon>
        <taxon>asterids</taxon>
        <taxon>Ericales</taxon>
        <taxon>Actinidiaceae</taxon>
        <taxon>Actinidia</taxon>
    </lineage>
</organism>
<dbReference type="AlphaFoldDB" id="A0A2R6RA39"/>
<dbReference type="InParanoid" id="A0A2R6RA39"/>
<reference evidence="2 3" key="1">
    <citation type="submission" date="2017-07" db="EMBL/GenBank/DDBJ databases">
        <title>An improved, manually edited Actinidia chinensis var. chinensis (kiwifruit) genome highlights the challenges associated with draft genomes and gene prediction in plants.</title>
        <authorList>
            <person name="Pilkington S."/>
            <person name="Crowhurst R."/>
            <person name="Hilario E."/>
            <person name="Nardozza S."/>
            <person name="Fraser L."/>
            <person name="Peng Y."/>
            <person name="Gunaseelan K."/>
            <person name="Simpson R."/>
            <person name="Tahir J."/>
            <person name="Deroles S."/>
            <person name="Templeton K."/>
            <person name="Luo Z."/>
            <person name="Davy M."/>
            <person name="Cheng C."/>
            <person name="Mcneilage M."/>
            <person name="Scaglione D."/>
            <person name="Liu Y."/>
            <person name="Zhang Q."/>
            <person name="Datson P."/>
            <person name="De Silva N."/>
            <person name="Gardiner S."/>
            <person name="Bassett H."/>
            <person name="Chagne D."/>
            <person name="Mccallum J."/>
            <person name="Dzierzon H."/>
            <person name="Deng C."/>
            <person name="Wang Y.-Y."/>
            <person name="Barron N."/>
            <person name="Manako K."/>
            <person name="Bowen J."/>
            <person name="Foster T."/>
            <person name="Erridge Z."/>
            <person name="Tiffin H."/>
            <person name="Waite C."/>
            <person name="Davies K."/>
            <person name="Grierson E."/>
            <person name="Laing W."/>
            <person name="Kirk R."/>
            <person name="Chen X."/>
            <person name="Wood M."/>
            <person name="Montefiori M."/>
            <person name="Brummell D."/>
            <person name="Schwinn K."/>
            <person name="Catanach A."/>
            <person name="Fullerton C."/>
            <person name="Li D."/>
            <person name="Meiyalaghan S."/>
            <person name="Nieuwenhuizen N."/>
            <person name="Read N."/>
            <person name="Prakash R."/>
            <person name="Hunter D."/>
            <person name="Zhang H."/>
            <person name="Mckenzie M."/>
            <person name="Knabel M."/>
            <person name="Harris A."/>
            <person name="Allan A."/>
            <person name="Chen A."/>
            <person name="Janssen B."/>
            <person name="Plunkett B."/>
            <person name="Dwamena C."/>
            <person name="Voogd C."/>
            <person name="Leif D."/>
            <person name="Lafferty D."/>
            <person name="Souleyre E."/>
            <person name="Varkonyi-Gasic E."/>
            <person name="Gambi F."/>
            <person name="Hanley J."/>
            <person name="Yao J.-L."/>
            <person name="Cheung J."/>
            <person name="David K."/>
            <person name="Warren B."/>
            <person name="Marsh K."/>
            <person name="Snowden K."/>
            <person name="Lin-Wang K."/>
            <person name="Brian L."/>
            <person name="Martinez-Sanchez M."/>
            <person name="Wang M."/>
            <person name="Ileperuma N."/>
            <person name="Macnee N."/>
            <person name="Campin R."/>
            <person name="Mcatee P."/>
            <person name="Drummond R."/>
            <person name="Espley R."/>
            <person name="Ireland H."/>
            <person name="Wu R."/>
            <person name="Atkinson R."/>
            <person name="Karunairetnam S."/>
            <person name="Bulley S."/>
            <person name="Chunkath S."/>
            <person name="Hanley Z."/>
            <person name="Storey R."/>
            <person name="Thrimawithana A."/>
            <person name="Thomson S."/>
            <person name="David C."/>
            <person name="Testolin R."/>
        </authorList>
    </citation>
    <scope>NUCLEOTIDE SEQUENCE [LARGE SCALE GENOMIC DNA]</scope>
    <source>
        <strain evidence="3">cv. Red5</strain>
        <tissue evidence="2">Young leaf</tissue>
    </source>
</reference>
<comment type="caution">
    <text evidence="2">The sequence shown here is derived from an EMBL/GenBank/DDBJ whole genome shotgun (WGS) entry which is preliminary data.</text>
</comment>
<name>A0A2R6RA39_ACTCC</name>
<dbReference type="SUPFAM" id="SSF57889">
    <property type="entry name" value="Cysteine-rich domain"/>
    <property type="match status" value="3"/>
</dbReference>
<keyword evidence="3" id="KW-1185">Reference proteome</keyword>
<accession>A0A2R6RA39</accession>
<evidence type="ECO:0000313" key="3">
    <source>
        <dbReference type="Proteomes" id="UP000241394"/>
    </source>
</evidence>
<dbReference type="Gramene" id="PSS24411">
    <property type="protein sequence ID" value="PSS24411"/>
    <property type="gene ID" value="CEY00_Acc33633"/>
</dbReference>
<dbReference type="PANTHER" id="PTHR46288">
    <property type="entry name" value="PHORBOL-ESTER/DAG-TYPE DOMAIN-CONTAINING PROTEIN"/>
    <property type="match status" value="1"/>
</dbReference>
<proteinExistence type="predicted"/>
<evidence type="ECO:0000256" key="1">
    <source>
        <dbReference type="SAM" id="MobiDB-lite"/>
    </source>
</evidence>
<reference evidence="3" key="2">
    <citation type="journal article" date="2018" name="BMC Genomics">
        <title>A manually annotated Actinidia chinensis var. chinensis (kiwifruit) genome highlights the challenges associated with draft genomes and gene prediction in plants.</title>
        <authorList>
            <person name="Pilkington S.M."/>
            <person name="Crowhurst R."/>
            <person name="Hilario E."/>
            <person name="Nardozza S."/>
            <person name="Fraser L."/>
            <person name="Peng Y."/>
            <person name="Gunaseelan K."/>
            <person name="Simpson R."/>
            <person name="Tahir J."/>
            <person name="Deroles S.C."/>
            <person name="Templeton K."/>
            <person name="Luo Z."/>
            <person name="Davy M."/>
            <person name="Cheng C."/>
            <person name="McNeilage M."/>
            <person name="Scaglione D."/>
            <person name="Liu Y."/>
            <person name="Zhang Q."/>
            <person name="Datson P."/>
            <person name="De Silva N."/>
            <person name="Gardiner S.E."/>
            <person name="Bassett H."/>
            <person name="Chagne D."/>
            <person name="McCallum J."/>
            <person name="Dzierzon H."/>
            <person name="Deng C."/>
            <person name="Wang Y.Y."/>
            <person name="Barron L."/>
            <person name="Manako K."/>
            <person name="Bowen J."/>
            <person name="Foster T.M."/>
            <person name="Erridge Z.A."/>
            <person name="Tiffin H."/>
            <person name="Waite C.N."/>
            <person name="Davies K.M."/>
            <person name="Grierson E.P."/>
            <person name="Laing W.A."/>
            <person name="Kirk R."/>
            <person name="Chen X."/>
            <person name="Wood M."/>
            <person name="Montefiori M."/>
            <person name="Brummell D.A."/>
            <person name="Schwinn K.E."/>
            <person name="Catanach A."/>
            <person name="Fullerton C."/>
            <person name="Li D."/>
            <person name="Meiyalaghan S."/>
            <person name="Nieuwenhuizen N."/>
            <person name="Read N."/>
            <person name="Prakash R."/>
            <person name="Hunter D."/>
            <person name="Zhang H."/>
            <person name="McKenzie M."/>
            <person name="Knabel M."/>
            <person name="Harris A."/>
            <person name="Allan A.C."/>
            <person name="Gleave A."/>
            <person name="Chen A."/>
            <person name="Janssen B.J."/>
            <person name="Plunkett B."/>
            <person name="Ampomah-Dwamena C."/>
            <person name="Voogd C."/>
            <person name="Leif D."/>
            <person name="Lafferty D."/>
            <person name="Souleyre E.J.F."/>
            <person name="Varkonyi-Gasic E."/>
            <person name="Gambi F."/>
            <person name="Hanley J."/>
            <person name="Yao J.L."/>
            <person name="Cheung J."/>
            <person name="David K.M."/>
            <person name="Warren B."/>
            <person name="Marsh K."/>
            <person name="Snowden K.C."/>
            <person name="Lin-Wang K."/>
            <person name="Brian L."/>
            <person name="Martinez-Sanchez M."/>
            <person name="Wang M."/>
            <person name="Ileperuma N."/>
            <person name="Macnee N."/>
            <person name="Campin R."/>
            <person name="McAtee P."/>
            <person name="Drummond R.S.M."/>
            <person name="Espley R.V."/>
            <person name="Ireland H.S."/>
            <person name="Wu R."/>
            <person name="Atkinson R.G."/>
            <person name="Karunairetnam S."/>
            <person name="Bulley S."/>
            <person name="Chunkath S."/>
            <person name="Hanley Z."/>
            <person name="Storey R."/>
            <person name="Thrimawithana A.H."/>
            <person name="Thomson S."/>
            <person name="David C."/>
            <person name="Testolin R."/>
            <person name="Huang H."/>
            <person name="Hellens R.P."/>
            <person name="Schaffer R.J."/>
        </authorList>
    </citation>
    <scope>NUCLEOTIDE SEQUENCE [LARGE SCALE GENOMIC DNA]</scope>
    <source>
        <strain evidence="3">cv. Red5</strain>
    </source>
</reference>